<organism evidence="1 2">
    <name type="scientific">Kocuria gwangalliensis</name>
    <dbReference type="NCBI Taxonomy" id="501592"/>
    <lineage>
        <taxon>Bacteria</taxon>
        <taxon>Bacillati</taxon>
        <taxon>Actinomycetota</taxon>
        <taxon>Actinomycetes</taxon>
        <taxon>Micrococcales</taxon>
        <taxon>Micrococcaceae</taxon>
        <taxon>Kocuria</taxon>
    </lineage>
</organism>
<sequence>MHCPVPRDAGDFHVVKYTEYLILAVILDRGLEQPERFQVIKDYAAATDVVHREEIKRRNQLLTFTVGELKHARYCSTTRRASS</sequence>
<evidence type="ECO:0000313" key="2">
    <source>
        <dbReference type="Proteomes" id="UP001501446"/>
    </source>
</evidence>
<proteinExistence type="predicted"/>
<dbReference type="Proteomes" id="UP001501446">
    <property type="component" value="Unassembled WGS sequence"/>
</dbReference>
<evidence type="ECO:0000313" key="1">
    <source>
        <dbReference type="EMBL" id="GAA4695210.1"/>
    </source>
</evidence>
<reference evidence="2" key="1">
    <citation type="journal article" date="2019" name="Int. J. Syst. Evol. Microbiol.">
        <title>The Global Catalogue of Microorganisms (GCM) 10K type strain sequencing project: providing services to taxonomists for standard genome sequencing and annotation.</title>
        <authorList>
            <consortium name="The Broad Institute Genomics Platform"/>
            <consortium name="The Broad Institute Genome Sequencing Center for Infectious Disease"/>
            <person name="Wu L."/>
            <person name="Ma J."/>
        </authorList>
    </citation>
    <scope>NUCLEOTIDE SEQUENCE [LARGE SCALE GENOMIC DNA]</scope>
    <source>
        <strain evidence="2">JCM 18958</strain>
    </source>
</reference>
<protein>
    <submittedName>
        <fullName evidence="1">Uncharacterized protein</fullName>
    </submittedName>
</protein>
<keyword evidence="2" id="KW-1185">Reference proteome</keyword>
<accession>A0ABP8WTG3</accession>
<dbReference type="EMBL" id="BAABLN010000010">
    <property type="protein sequence ID" value="GAA4695210.1"/>
    <property type="molecule type" value="Genomic_DNA"/>
</dbReference>
<gene>
    <name evidence="1" type="ORF">GCM10025781_11140</name>
</gene>
<comment type="caution">
    <text evidence="1">The sequence shown here is derived from an EMBL/GenBank/DDBJ whole genome shotgun (WGS) entry which is preliminary data.</text>
</comment>
<name>A0ABP8WTG3_9MICC</name>